<dbReference type="STRING" id="708197.A0A161VIG6"/>
<name>A0A161VIG6_9PEZI</name>
<accession>A0A161VIG6</accession>
<protein>
    <recommendedName>
        <fullName evidence="3">F-box domain-containing protein</fullName>
    </recommendedName>
</protein>
<organism evidence="1 2">
    <name type="scientific">Colletotrichum tofieldiae</name>
    <dbReference type="NCBI Taxonomy" id="708197"/>
    <lineage>
        <taxon>Eukaryota</taxon>
        <taxon>Fungi</taxon>
        <taxon>Dikarya</taxon>
        <taxon>Ascomycota</taxon>
        <taxon>Pezizomycotina</taxon>
        <taxon>Sordariomycetes</taxon>
        <taxon>Hypocreomycetidae</taxon>
        <taxon>Glomerellales</taxon>
        <taxon>Glomerellaceae</taxon>
        <taxon>Colletotrichum</taxon>
        <taxon>Colletotrichum spaethianum species complex</taxon>
    </lineage>
</organism>
<dbReference type="AlphaFoldDB" id="A0A161VIG6"/>
<gene>
    <name evidence="1" type="ORF">CT0861_04528</name>
</gene>
<evidence type="ECO:0000313" key="2">
    <source>
        <dbReference type="Proteomes" id="UP000076552"/>
    </source>
</evidence>
<dbReference type="EMBL" id="LFIV01000099">
    <property type="protein sequence ID" value="KZL69905.1"/>
    <property type="molecule type" value="Genomic_DNA"/>
</dbReference>
<sequence>MEALPQDIIDEIISYLLPEDFKSKTPYDKREQPSIPLAPIATVSRRLQVAVERLTFKSIKIASDELPRFNEILTPLRRYYLVSLTVTVLLPSYSDAAARRAESPEERVANNESYTRGIETLFQTIQSWEAEDPDTIACRLALFINHPESPSDNPWPSKYAPWSEIYPEQEGIYEGRYLHSYIELLDSKKLPTLRRVKQLVMLRPDDRYGHRNTSPKVPVIIASKMPNLESIKLSMDDDEKRFPDIRVRHRKEVAQALGELSLPALTKADLDFFLRRHRNEAAAPPVLHETEVSDPLSSAICEFSQNLVNLKVTGVFADSLLRPLRRLSKTSWPNIRFLDINLFTTTPSGGWYFTKRDDVPENPLYTHWSRTNSAHSDLHMEEFSFLEEAGYAFLNPVHVFRGKADDAVLTPFVEAYADALSTMPKLTSAAFNFQLEDQVDGEPGWFCIAYFAPCKSAHKHPPRLICPNCNRGVTRQLVTLLLGWEPNETLGAKLRGIGDEFLPEPMVEKTMAEFMKYHEVDVDVD</sequence>
<evidence type="ECO:0000313" key="1">
    <source>
        <dbReference type="EMBL" id="KZL69905.1"/>
    </source>
</evidence>
<reference evidence="1 2" key="1">
    <citation type="submission" date="2015-06" db="EMBL/GenBank/DDBJ databases">
        <title>Survival trade-offs in plant roots during colonization by closely related pathogenic and mutualistic fungi.</title>
        <authorList>
            <person name="Hacquard S."/>
            <person name="Kracher B."/>
            <person name="Hiruma K."/>
            <person name="Weinman A."/>
            <person name="Muench P."/>
            <person name="Garrido Oter R."/>
            <person name="Ver Loren van Themaat E."/>
            <person name="Dallerey J.-F."/>
            <person name="Damm U."/>
            <person name="Henrissat B."/>
            <person name="Lespinet O."/>
            <person name="Thon M."/>
            <person name="Kemen E."/>
            <person name="McHardy A.C."/>
            <person name="Schulze-Lefert P."/>
            <person name="O'Connell R.J."/>
        </authorList>
    </citation>
    <scope>NUCLEOTIDE SEQUENCE [LARGE SCALE GENOMIC DNA]</scope>
    <source>
        <strain evidence="1 2">0861</strain>
    </source>
</reference>
<proteinExistence type="predicted"/>
<evidence type="ECO:0008006" key="3">
    <source>
        <dbReference type="Google" id="ProtNLM"/>
    </source>
</evidence>
<comment type="caution">
    <text evidence="1">The sequence shown here is derived from an EMBL/GenBank/DDBJ whole genome shotgun (WGS) entry which is preliminary data.</text>
</comment>
<keyword evidence="2" id="KW-1185">Reference proteome</keyword>
<dbReference type="Proteomes" id="UP000076552">
    <property type="component" value="Unassembled WGS sequence"/>
</dbReference>